<dbReference type="OrthoDB" id="205792at2157"/>
<gene>
    <name evidence="2" type="ORF">B2G88_07815</name>
</gene>
<feature type="transmembrane region" description="Helical" evidence="1">
    <location>
        <begin position="105"/>
        <end position="123"/>
    </location>
</feature>
<keyword evidence="3" id="KW-1185">Reference proteome</keyword>
<dbReference type="RefSeq" id="WP_054862796.1">
    <property type="nucleotide sequence ID" value="NZ_MWPH01000002.1"/>
</dbReference>
<evidence type="ECO:0008006" key="4">
    <source>
        <dbReference type="Google" id="ProtNLM"/>
    </source>
</evidence>
<keyword evidence="1" id="KW-1133">Transmembrane helix</keyword>
<sequence length="180" mass="19532">MTLQDELTKIQPFIEDDETSIDAYSSDVETGILTDRRLIRFKTLGRNEDKTQVTSTYFNQVCETRVEHKTTPDFDQDSLIYGVIALFIALVSIALTGQFEGDASAVLILVGIGVGVMGIILLLEAYNTPAGSVTVHLKTADGEVAVSVILPEDHLEFAQTLSKTVSNAHTPSSRVTQTVG</sequence>
<dbReference type="Gene3D" id="2.30.29.50">
    <property type="entry name" value="Bacterial Pleckstrin homology domain"/>
    <property type="match status" value="1"/>
</dbReference>
<dbReference type="Proteomes" id="UP000196084">
    <property type="component" value="Unassembled WGS sequence"/>
</dbReference>
<reference evidence="2 3" key="1">
    <citation type="submission" date="2017-02" db="EMBL/GenBank/DDBJ databases">
        <title>Natronthermophilus aegyptiacus gen. nov.,sp. nov., an aerobic, extremely halophilic alkalithermophilic archaeon isolated from the athalassohaline Wadi An Natrun, Egypt.</title>
        <authorList>
            <person name="Zhao B."/>
        </authorList>
    </citation>
    <scope>NUCLEOTIDE SEQUENCE [LARGE SCALE GENOMIC DNA]</scope>
    <source>
        <strain evidence="2 3">CGMCC 1.3597</strain>
    </source>
</reference>
<keyword evidence="1" id="KW-0812">Transmembrane</keyword>
<keyword evidence="1" id="KW-0472">Membrane</keyword>
<dbReference type="InterPro" id="IPR037063">
    <property type="entry name" value="PHb_sf"/>
</dbReference>
<dbReference type="AlphaFoldDB" id="A0A202E7X8"/>
<proteinExistence type="predicted"/>
<name>A0A202E7X8_9EURY</name>
<comment type="caution">
    <text evidence="2">The sequence shown here is derived from an EMBL/GenBank/DDBJ whole genome shotgun (WGS) entry which is preliminary data.</text>
</comment>
<protein>
    <recommendedName>
        <fullName evidence="4">YokE-like PH domain-containing protein</fullName>
    </recommendedName>
</protein>
<dbReference type="EMBL" id="MWPH01000002">
    <property type="protein sequence ID" value="OVE84314.1"/>
    <property type="molecule type" value="Genomic_DNA"/>
</dbReference>
<evidence type="ECO:0000313" key="2">
    <source>
        <dbReference type="EMBL" id="OVE84314.1"/>
    </source>
</evidence>
<accession>A0A202E7X8</accession>
<feature type="transmembrane region" description="Helical" evidence="1">
    <location>
        <begin position="79"/>
        <end position="99"/>
    </location>
</feature>
<evidence type="ECO:0000313" key="3">
    <source>
        <dbReference type="Proteomes" id="UP000196084"/>
    </source>
</evidence>
<evidence type="ECO:0000256" key="1">
    <source>
        <dbReference type="SAM" id="Phobius"/>
    </source>
</evidence>
<organism evidence="2 3">
    <name type="scientific">Natronolimnobius baerhuensis</name>
    <dbReference type="NCBI Taxonomy" id="253108"/>
    <lineage>
        <taxon>Archaea</taxon>
        <taxon>Methanobacteriati</taxon>
        <taxon>Methanobacteriota</taxon>
        <taxon>Stenosarchaea group</taxon>
        <taxon>Halobacteria</taxon>
        <taxon>Halobacteriales</taxon>
        <taxon>Natrialbaceae</taxon>
        <taxon>Natronolimnobius</taxon>
    </lineage>
</organism>